<feature type="chain" id="PRO_5004085516" evidence="1">
    <location>
        <begin position="21"/>
        <end position="189"/>
    </location>
</feature>
<dbReference type="OrthoDB" id="5203190at2759"/>
<keyword evidence="1" id="KW-0732">Signal</keyword>
<name>M7T3C9_EUTLA</name>
<dbReference type="EMBL" id="KB705647">
    <property type="protein sequence ID" value="EMR71383.1"/>
    <property type="molecule type" value="Genomic_DNA"/>
</dbReference>
<organism evidence="2 3">
    <name type="scientific">Eutypa lata (strain UCR-EL1)</name>
    <name type="common">Grapevine dieback disease fungus</name>
    <name type="synonym">Eutypa armeniacae</name>
    <dbReference type="NCBI Taxonomy" id="1287681"/>
    <lineage>
        <taxon>Eukaryota</taxon>
        <taxon>Fungi</taxon>
        <taxon>Dikarya</taxon>
        <taxon>Ascomycota</taxon>
        <taxon>Pezizomycotina</taxon>
        <taxon>Sordariomycetes</taxon>
        <taxon>Xylariomycetidae</taxon>
        <taxon>Xylariales</taxon>
        <taxon>Diatrypaceae</taxon>
        <taxon>Eutypa</taxon>
    </lineage>
</organism>
<dbReference type="AlphaFoldDB" id="M7T3C9"/>
<evidence type="ECO:0000256" key="1">
    <source>
        <dbReference type="SAM" id="SignalP"/>
    </source>
</evidence>
<proteinExistence type="predicted"/>
<gene>
    <name evidence="2" type="ORF">UCREL1_1587</name>
</gene>
<accession>M7T3C9</accession>
<dbReference type="KEGG" id="ela:UCREL1_1587"/>
<evidence type="ECO:0000313" key="2">
    <source>
        <dbReference type="EMBL" id="EMR71383.1"/>
    </source>
</evidence>
<sequence>MMSRLAYGLLVAISLTRVAALATCAANLLIDDFDQFSRSLNVLGTRASDDGTMQSLALSASGTTIAFTPSQQSYFYETLPCTRAAARGYDAVSFEVRAPWAGASFMLEIQTRESCDAAAYASAWALVEDLTGALQTVVVPLSAFGGAVGVNADAVTAFNWATWDAWDVQWELGVVEFVCAGGGGGCARR</sequence>
<keyword evidence="3" id="KW-1185">Reference proteome</keyword>
<dbReference type="eggNOG" id="ENOG502S8H7">
    <property type="taxonomic scope" value="Eukaryota"/>
</dbReference>
<feature type="signal peptide" evidence="1">
    <location>
        <begin position="1"/>
        <end position="20"/>
    </location>
</feature>
<dbReference type="Proteomes" id="UP000012174">
    <property type="component" value="Unassembled WGS sequence"/>
</dbReference>
<dbReference type="HOGENOM" id="CLU_1434443_0_0_1"/>
<evidence type="ECO:0000313" key="3">
    <source>
        <dbReference type="Proteomes" id="UP000012174"/>
    </source>
</evidence>
<protein>
    <submittedName>
        <fullName evidence="2">Putative polysaccharide deacetylase protein</fullName>
    </submittedName>
</protein>
<reference evidence="3" key="1">
    <citation type="journal article" date="2013" name="Genome Announc.">
        <title>Draft genome sequence of the grapevine dieback fungus Eutypa lata UCR-EL1.</title>
        <authorList>
            <person name="Blanco-Ulate B."/>
            <person name="Rolshausen P.E."/>
            <person name="Cantu D."/>
        </authorList>
    </citation>
    <scope>NUCLEOTIDE SEQUENCE [LARGE SCALE GENOMIC DNA]</scope>
    <source>
        <strain evidence="3">UCR-EL1</strain>
    </source>
</reference>